<keyword evidence="8" id="KW-0131">Cell cycle</keyword>
<dbReference type="InterPro" id="IPR013762">
    <property type="entry name" value="Integrase-like_cat_sf"/>
</dbReference>
<keyword evidence="6 9" id="KW-0238">DNA-binding</keyword>
<dbReference type="Pfam" id="PF02899">
    <property type="entry name" value="Phage_int_SAM_1"/>
    <property type="match status" value="1"/>
</dbReference>
<keyword evidence="2" id="KW-0963">Cytoplasm</keyword>
<dbReference type="InterPro" id="IPR044068">
    <property type="entry name" value="CB"/>
</dbReference>
<sequence length="326" mass="37766">MTDLPKTNSRTLNLPLIDEFLLFLQTNNYSVETLYSYERDLLTFVDFLKNELSRDFAKLTKMDVEQYKAYLLSSDRKTAVLKLDALEKLDSGSVNRSLSSLRSYLKFLIYQDYPTPVAPEHIRMVRKDKKQYKLAELPEIVKLIEAPSSLENDPLIAARNRAMMEVLFSTGMRISELLSLDKKDFDHTGRIMVKGKGNKERLVYLTDRAKQYLNQYLVLRQDSQRALFIPLKGKRKNTANCRISNNYLQHKIKKYREVLGIIIPTSAHSIRHAFGTYMAQEGASVVAIQMLLGHESLDTTTRYINTQDKFAEESHHKFHPLSKFTK</sequence>
<dbReference type="GO" id="GO:0003677">
    <property type="term" value="F:DNA binding"/>
    <property type="evidence" value="ECO:0007669"/>
    <property type="project" value="UniProtKB-UniRule"/>
</dbReference>
<dbReference type="GO" id="GO:0005737">
    <property type="term" value="C:cytoplasm"/>
    <property type="evidence" value="ECO:0007669"/>
    <property type="project" value="UniProtKB-SubCell"/>
</dbReference>
<dbReference type="InterPro" id="IPR002104">
    <property type="entry name" value="Integrase_catalytic"/>
</dbReference>
<evidence type="ECO:0000256" key="7">
    <source>
        <dbReference type="ARBA" id="ARBA00023172"/>
    </source>
</evidence>
<name>A0A1F5KI23_9BACT</name>
<evidence type="ECO:0000256" key="9">
    <source>
        <dbReference type="PROSITE-ProRule" id="PRU01248"/>
    </source>
</evidence>
<dbReference type="Gene3D" id="1.10.443.10">
    <property type="entry name" value="Intergrase catalytic core"/>
    <property type="match status" value="1"/>
</dbReference>
<dbReference type="Gene3D" id="1.10.150.130">
    <property type="match status" value="1"/>
</dbReference>
<evidence type="ECO:0000256" key="6">
    <source>
        <dbReference type="ARBA" id="ARBA00023125"/>
    </source>
</evidence>
<comment type="subcellular location">
    <subcellularLocation>
        <location evidence="1">Cytoplasm</location>
    </subcellularLocation>
</comment>
<dbReference type="Proteomes" id="UP000177328">
    <property type="component" value="Unassembled WGS sequence"/>
</dbReference>
<gene>
    <name evidence="12" type="ORF">A3D25_00200</name>
</gene>
<feature type="domain" description="Core-binding (CB)" evidence="11">
    <location>
        <begin position="11"/>
        <end position="109"/>
    </location>
</feature>
<dbReference type="PROSITE" id="PS51898">
    <property type="entry name" value="TYR_RECOMBINASE"/>
    <property type="match status" value="1"/>
</dbReference>
<keyword evidence="3" id="KW-0132">Cell division</keyword>
<dbReference type="InterPro" id="IPR010998">
    <property type="entry name" value="Integrase_recombinase_N"/>
</dbReference>
<dbReference type="GO" id="GO:0051301">
    <property type="term" value="P:cell division"/>
    <property type="evidence" value="ECO:0007669"/>
    <property type="project" value="UniProtKB-KW"/>
</dbReference>
<dbReference type="GO" id="GO:0006310">
    <property type="term" value="P:DNA recombination"/>
    <property type="evidence" value="ECO:0007669"/>
    <property type="project" value="UniProtKB-KW"/>
</dbReference>
<feature type="domain" description="Tyr recombinase" evidence="10">
    <location>
        <begin position="129"/>
        <end position="316"/>
    </location>
</feature>
<dbReference type="SUPFAM" id="SSF56349">
    <property type="entry name" value="DNA breaking-rejoining enzymes"/>
    <property type="match status" value="1"/>
</dbReference>
<evidence type="ECO:0008006" key="14">
    <source>
        <dbReference type="Google" id="ProtNLM"/>
    </source>
</evidence>
<keyword evidence="4" id="KW-0159">Chromosome partition</keyword>
<dbReference type="InterPro" id="IPR011010">
    <property type="entry name" value="DNA_brk_join_enz"/>
</dbReference>
<dbReference type="PANTHER" id="PTHR30349:SF77">
    <property type="entry name" value="TYROSINE RECOMBINASE XERC"/>
    <property type="match status" value="1"/>
</dbReference>
<reference evidence="12 13" key="1">
    <citation type="journal article" date="2016" name="Nat. Commun.">
        <title>Thousands of microbial genomes shed light on interconnected biogeochemical processes in an aquifer system.</title>
        <authorList>
            <person name="Anantharaman K."/>
            <person name="Brown C.T."/>
            <person name="Hug L.A."/>
            <person name="Sharon I."/>
            <person name="Castelle C.J."/>
            <person name="Probst A.J."/>
            <person name="Thomas B.C."/>
            <person name="Singh A."/>
            <person name="Wilkins M.J."/>
            <person name="Karaoz U."/>
            <person name="Brodie E.L."/>
            <person name="Williams K.H."/>
            <person name="Hubbard S.S."/>
            <person name="Banfield J.F."/>
        </authorList>
    </citation>
    <scope>NUCLEOTIDE SEQUENCE [LARGE SCALE GENOMIC DNA]</scope>
</reference>
<evidence type="ECO:0000256" key="1">
    <source>
        <dbReference type="ARBA" id="ARBA00004496"/>
    </source>
</evidence>
<evidence type="ECO:0000256" key="3">
    <source>
        <dbReference type="ARBA" id="ARBA00022618"/>
    </source>
</evidence>
<keyword evidence="7" id="KW-0233">DNA recombination</keyword>
<dbReference type="Pfam" id="PF00589">
    <property type="entry name" value="Phage_integrase"/>
    <property type="match status" value="1"/>
</dbReference>
<evidence type="ECO:0000259" key="11">
    <source>
        <dbReference type="PROSITE" id="PS51900"/>
    </source>
</evidence>
<dbReference type="GO" id="GO:0015074">
    <property type="term" value="P:DNA integration"/>
    <property type="evidence" value="ECO:0007669"/>
    <property type="project" value="UniProtKB-KW"/>
</dbReference>
<evidence type="ECO:0000256" key="8">
    <source>
        <dbReference type="ARBA" id="ARBA00023306"/>
    </source>
</evidence>
<evidence type="ECO:0000256" key="4">
    <source>
        <dbReference type="ARBA" id="ARBA00022829"/>
    </source>
</evidence>
<dbReference type="SUPFAM" id="SSF47823">
    <property type="entry name" value="lambda integrase-like, N-terminal domain"/>
    <property type="match status" value="1"/>
</dbReference>
<protein>
    <recommendedName>
        <fullName evidence="14">Tyrosine recombinase XerC</fullName>
    </recommendedName>
</protein>
<accession>A0A1F5KI23</accession>
<keyword evidence="5" id="KW-0229">DNA integration</keyword>
<evidence type="ECO:0000256" key="5">
    <source>
        <dbReference type="ARBA" id="ARBA00022908"/>
    </source>
</evidence>
<organism evidence="12 13">
    <name type="scientific">Candidatus Daviesbacteria bacterium RIFCSPHIGHO2_02_FULL_43_12</name>
    <dbReference type="NCBI Taxonomy" id="1797776"/>
    <lineage>
        <taxon>Bacteria</taxon>
        <taxon>Candidatus Daviesiibacteriota</taxon>
    </lineage>
</organism>
<dbReference type="PANTHER" id="PTHR30349">
    <property type="entry name" value="PHAGE INTEGRASE-RELATED"/>
    <property type="match status" value="1"/>
</dbReference>
<evidence type="ECO:0000259" key="10">
    <source>
        <dbReference type="PROSITE" id="PS51898"/>
    </source>
</evidence>
<dbReference type="InterPro" id="IPR004107">
    <property type="entry name" value="Integrase_SAM-like_N"/>
</dbReference>
<dbReference type="GO" id="GO:0007059">
    <property type="term" value="P:chromosome segregation"/>
    <property type="evidence" value="ECO:0007669"/>
    <property type="project" value="UniProtKB-KW"/>
</dbReference>
<comment type="caution">
    <text evidence="12">The sequence shown here is derived from an EMBL/GenBank/DDBJ whole genome shotgun (WGS) entry which is preliminary data.</text>
</comment>
<dbReference type="PROSITE" id="PS51900">
    <property type="entry name" value="CB"/>
    <property type="match status" value="1"/>
</dbReference>
<evidence type="ECO:0000313" key="13">
    <source>
        <dbReference type="Proteomes" id="UP000177328"/>
    </source>
</evidence>
<proteinExistence type="predicted"/>
<dbReference type="AlphaFoldDB" id="A0A1F5KI23"/>
<evidence type="ECO:0000256" key="2">
    <source>
        <dbReference type="ARBA" id="ARBA00022490"/>
    </source>
</evidence>
<dbReference type="EMBL" id="MFDD01000009">
    <property type="protein sequence ID" value="OGE40470.1"/>
    <property type="molecule type" value="Genomic_DNA"/>
</dbReference>
<dbReference type="InterPro" id="IPR050090">
    <property type="entry name" value="Tyrosine_recombinase_XerCD"/>
</dbReference>
<evidence type="ECO:0000313" key="12">
    <source>
        <dbReference type="EMBL" id="OGE40470.1"/>
    </source>
</evidence>